<dbReference type="Proteomes" id="UP000094067">
    <property type="component" value="Unassembled WGS sequence"/>
</dbReference>
<comment type="caution">
    <text evidence="1">The sequence shown here is derived from an EMBL/GenBank/DDBJ whole genome shotgun (WGS) entry which is preliminary data.</text>
</comment>
<sequence length="179" mass="20429">MKYNLNSDYNFEETEIIAPEKLVSDICSELTEITRGYVQGNIGEYDGEIFSFDKLSFAAAFANLTATTRIDVQDKLGTIGEDEFKYEFYLSSNYIENFKYRIMFLKYGIGGYPVTVVLEQGIADEIQQKEESGYIFTCDTAKEFETLCLGILNSKMMKKVIQDLISAANRKLQIIEDNN</sequence>
<organism evidence="1 2">
    <name type="scientific">Eisenbergiella tayi</name>
    <dbReference type="NCBI Taxonomy" id="1432052"/>
    <lineage>
        <taxon>Bacteria</taxon>
        <taxon>Bacillati</taxon>
        <taxon>Bacillota</taxon>
        <taxon>Clostridia</taxon>
        <taxon>Lachnospirales</taxon>
        <taxon>Lachnospiraceae</taxon>
        <taxon>Eisenbergiella</taxon>
    </lineage>
</organism>
<name>A0A1E3AJ14_9FIRM</name>
<dbReference type="RefSeq" id="WP_069150957.1">
    <property type="nucleotide sequence ID" value="NZ_MCGH01000001.1"/>
</dbReference>
<gene>
    <name evidence="1" type="ORF">BEI61_00238</name>
</gene>
<dbReference type="AlphaFoldDB" id="A0A1E3AJ14"/>
<reference evidence="1 2" key="1">
    <citation type="submission" date="2016-07" db="EMBL/GenBank/DDBJ databases">
        <title>Characterization of isolates of Eisenbergiella tayi derived from blood cultures, using whole genome sequencing.</title>
        <authorList>
            <person name="Burdz T."/>
            <person name="Wiebe D."/>
            <person name="Huynh C."/>
            <person name="Bernard K."/>
        </authorList>
    </citation>
    <scope>NUCLEOTIDE SEQUENCE [LARGE SCALE GENOMIC DNA]</scope>
    <source>
        <strain evidence="1 2">NML 110608</strain>
    </source>
</reference>
<accession>A0A1E3AJ14</accession>
<proteinExistence type="predicted"/>
<dbReference type="EMBL" id="MCGH01000001">
    <property type="protein sequence ID" value="ODM08609.1"/>
    <property type="molecule type" value="Genomic_DNA"/>
</dbReference>
<protein>
    <submittedName>
        <fullName evidence="1">Uncharacterized protein</fullName>
    </submittedName>
</protein>
<evidence type="ECO:0000313" key="1">
    <source>
        <dbReference type="EMBL" id="ODM08609.1"/>
    </source>
</evidence>
<evidence type="ECO:0000313" key="2">
    <source>
        <dbReference type="Proteomes" id="UP000094067"/>
    </source>
</evidence>